<accession>A0A8J3D5R3</accession>
<reference evidence="1 2" key="1">
    <citation type="journal article" date="2014" name="Int. J. Syst. Evol. Microbiol.">
        <title>Complete genome sequence of Corynebacterium casei LMG S-19264T (=DSM 44701T), isolated from a smear-ripened cheese.</title>
        <authorList>
            <consortium name="US DOE Joint Genome Institute (JGI-PGF)"/>
            <person name="Walter F."/>
            <person name="Albersmeier A."/>
            <person name="Kalinowski J."/>
            <person name="Ruckert C."/>
        </authorList>
    </citation>
    <scope>NUCLEOTIDE SEQUENCE [LARGE SCALE GENOMIC DNA]</scope>
    <source>
        <strain evidence="1 2">KCTC 12866</strain>
    </source>
</reference>
<comment type="caution">
    <text evidence="1">The sequence shown here is derived from an EMBL/GenBank/DDBJ whole genome shotgun (WGS) entry which is preliminary data.</text>
</comment>
<dbReference type="AlphaFoldDB" id="A0A8J3D5R3"/>
<proteinExistence type="predicted"/>
<sequence>MDFGKIYKDLPFEFLISKESIPEGGTDFVKKSTGKVDNQSLTSRKKSVRLIGNLSIS</sequence>
<protein>
    <submittedName>
        <fullName evidence="1">Uncharacterized protein</fullName>
    </submittedName>
</protein>
<organism evidence="1 2">
    <name type="scientific">Persicitalea jodogahamensis</name>
    <dbReference type="NCBI Taxonomy" id="402147"/>
    <lineage>
        <taxon>Bacteria</taxon>
        <taxon>Pseudomonadati</taxon>
        <taxon>Bacteroidota</taxon>
        <taxon>Cytophagia</taxon>
        <taxon>Cytophagales</taxon>
        <taxon>Spirosomataceae</taxon>
        <taxon>Persicitalea</taxon>
    </lineage>
</organism>
<dbReference type="Proteomes" id="UP000598271">
    <property type="component" value="Unassembled WGS sequence"/>
</dbReference>
<gene>
    <name evidence="1" type="ORF">GCM10007390_36520</name>
</gene>
<evidence type="ECO:0000313" key="2">
    <source>
        <dbReference type="Proteomes" id="UP000598271"/>
    </source>
</evidence>
<evidence type="ECO:0000313" key="1">
    <source>
        <dbReference type="EMBL" id="GHB79236.1"/>
    </source>
</evidence>
<dbReference type="EMBL" id="BMXF01000004">
    <property type="protein sequence ID" value="GHB79236.1"/>
    <property type="molecule type" value="Genomic_DNA"/>
</dbReference>
<name>A0A8J3D5R3_9BACT</name>
<keyword evidence="2" id="KW-1185">Reference proteome</keyword>